<dbReference type="EMBL" id="CAKAEH010001142">
    <property type="protein sequence ID" value="CAG9532980.1"/>
    <property type="molecule type" value="Genomic_DNA"/>
</dbReference>
<dbReference type="AlphaFoldDB" id="A0A8J2LQQ2"/>
<evidence type="ECO:0000313" key="2">
    <source>
        <dbReference type="Proteomes" id="UP000746747"/>
    </source>
</evidence>
<name>A0A8J2LQQ2_9BILA</name>
<reference evidence="1" key="1">
    <citation type="submission" date="2021-09" db="EMBL/GenBank/DDBJ databases">
        <authorList>
            <consortium name="Pathogen Informatics"/>
        </authorList>
    </citation>
    <scope>NUCLEOTIDE SEQUENCE</scope>
</reference>
<keyword evidence="2" id="KW-1185">Reference proteome</keyword>
<evidence type="ECO:0000313" key="1">
    <source>
        <dbReference type="EMBL" id="CAG9532980.1"/>
    </source>
</evidence>
<dbReference type="Proteomes" id="UP000746747">
    <property type="component" value="Unassembled WGS sequence"/>
</dbReference>
<protein>
    <submittedName>
        <fullName evidence="1">Uncharacterized protein</fullName>
    </submittedName>
</protein>
<organism evidence="1 2">
    <name type="scientific">Cercopithifilaria johnstoni</name>
    <dbReference type="NCBI Taxonomy" id="2874296"/>
    <lineage>
        <taxon>Eukaryota</taxon>
        <taxon>Metazoa</taxon>
        <taxon>Ecdysozoa</taxon>
        <taxon>Nematoda</taxon>
        <taxon>Chromadorea</taxon>
        <taxon>Rhabditida</taxon>
        <taxon>Spirurina</taxon>
        <taxon>Spiruromorpha</taxon>
        <taxon>Filarioidea</taxon>
        <taxon>Onchocercidae</taxon>
        <taxon>Cercopithifilaria</taxon>
    </lineage>
</organism>
<accession>A0A8J2LQQ2</accession>
<sequence length="76" mass="8483">MLISTVPSPPNPEIPEPLTPLFLFILRLHFHRKKTVNPIETPPNYCNTTSLFGDSEGYVIVGCYLYLYGAVKSSAL</sequence>
<proteinExistence type="predicted"/>
<comment type="caution">
    <text evidence="1">The sequence shown here is derived from an EMBL/GenBank/DDBJ whole genome shotgun (WGS) entry which is preliminary data.</text>
</comment>
<gene>
    <name evidence="1" type="ORF">CJOHNSTONI_LOCUS3245</name>
</gene>